<sequence length="2191" mass="246460">MPRLKKKSAEVRRTEAAKRTAVKRASETAGQKTTRQNQDASRHKASRAEEDVDVSNARRAQNASRQARARADEDPDATVQRRARDASRQARARANEDPDATAQRRAQDASRQARARADEDPDATAQRRTQNASRQARARADEDPDATVQRHAQYASRQARARADEDPDATAQRRAQDASRQARARADEDPDATAQRRAQDASRQARARADENPDATAQRRAQDASRQARARADEDPDATAQRRAQDASRQARARADEDPDATAQRRAQDASRQARARADENPDATAQRRAQDASRQARARADEDPDATAQRRAQDASRQARARADEDPDATAQRRAQDASRQARARTDEDPDATAQRRAQNASRQARARADEDPDATAQRRAQNASRQARARADEDPDATAQRRAQDASRQACARADEDPDATAHRRAQDASRQSRARADEDPDARAQRRTQNASRQARARAGQEPDDVTALRREEAARKSALRLRDTLNYRNARSPPNCPSVEQPAPRSAHAPVDPAELFEDGMRALHWFECGQCNRRSLEFTRRVTCGRNCQKFSAENMMDPGDVPEALRGLTFVEQQLIARIHPVVCVYKIRGHQMGYRGNVISFPQNVNELARSLPHRIQDLSSVIAVRMQDSKGYVDFRVRCGIVRAALLWLRDNNPHYANVELNEHNLALLPEDGDAFMEVQGYEYEKDVDPDDPSTSSSNYVDRGAQQEPAAALEADEERPEDVEQGANGIAMSGVPLLQHHHQEEQVAAVLNWPSVGSAPVHEFQTPGYVSMAFPTLFPTGAADLNLDRRWRLTPAQYFKHLLEYKDGRFANDPRFRFFAFNTVMRHEALRAGSLFVRRNEALQGKTVRELRQMVEARPTLRREIMFYGTKLHGTRQFWGARLSELLDMVNQLGLPTLFLTLSAADLHWPDLFRLILEQHNAPLSEEDRLSLDELTEEQRRNFIADQPYVPSMFFMKRAEFFLMKIFKLMFPLKDFWWRYEWQFRGSPHCHCLLWLEGAPDVSRLKEMMPEEFRTVVQYFGNIVSAWNCGLGLPPAAVHPCRKRYTEVAPEDRERHIGELLNRVQRHTRCSEAYCLRRKAPGQPFECRFKFPFPLASFTDIVFDDKGEPQYVPARNDPLLNFFILRVLCPWVGNMDGKPVLSKQACANYLAKYAAKGEKKSKSMQELFEDATRDLREDESARKAIQRRCIQSISERDYSSQEIIHLATSQKLFHSSRNFVRVNFYANDWVLPARPTEDTDSQDDVDDPDVGGDECGDEQGPGGEAVADHSGMSGSLLERYPNRPRNMEEVTLWSFARDYKFNRSRKKYYVARNFNIVSVNPRLRRSNCDVRNETYFRQQVLLHVPWRTEDGALGEHTTWREAFRANGVVPQGEDAMPPAEEDEDDDAADDSDEEVEEWMTVARHLPNQGVERVELGRREMDLAHDWAVEGQLYGDPAVFNTFLTTCKAQHQAERVASEAPEVQLTAEQQAVMKILMLQVNSVLQPGSAPPPRLIIVQGKAGCGKSTVIRAMTSELSKRLGSNSFRLLAYTAVAALNINGETLHSGLQFLPGDFSPLVGERAKAFQDDMESVRFLIVDEYSMVSLALLAMIEQRCSQAHPYSTERFGGMFVYLIGDLSQLPPIASTPLYGVPTRGASEMVLRGRQAFSEFRHAVVLTQSKRQADTSLQEVLDEVGRGHCSPQSYELLQRRFSSVVSPSEQRLFRDALHIFSTRKPARMYNLDRLADLGRPVARILAVHNNNTAKEATADDAGGLDAVLHLSVGARVTLRANLWTRAGLVNGALGTVRAIVYADEHRTAGASQTPHVNATAPAPTSHSSDALPLAVLVQFDRYNGPSIRGAFPVVPLTRSWKVKQLACTREQIPLRLAWGTTVHSAQGLTCDWVVVNIGKREFQPGITYVALSRCKAWSRMLIDPPFIRSRLSFLHSAPSLIRKVAAIAKIEALAKRTRAELFGHPQSRLAPQPSSSTSATPVPGKPDVSEEHTPPAAPPPTLPPAQTTYQPPRTEIVIVGGGHANVVVMPGDGHCLFAALVHQLYGTLPNSPDFDEKVRVLRQRVANHIRQQLQSTDREHWTFVLENILQDNNDRYPEFEVIEGQLHKVPLESRIERYLAALSSTGEWGAGETLRAVSEMENVNITVHYEAGGEALVFGQTGHRELAVVFRLRPVEESDDHVLWNHYDSFLSLH</sequence>
<dbReference type="GO" id="GO:0006310">
    <property type="term" value="P:DNA recombination"/>
    <property type="evidence" value="ECO:0007669"/>
    <property type="project" value="UniProtKB-KW"/>
</dbReference>
<feature type="compositionally biased region" description="Low complexity" evidence="2">
    <location>
        <begin position="376"/>
        <end position="388"/>
    </location>
</feature>
<dbReference type="Pfam" id="PF20209">
    <property type="entry name" value="DUF6570"/>
    <property type="match status" value="1"/>
</dbReference>
<feature type="compositionally biased region" description="Low complexity" evidence="2">
    <location>
        <begin position="330"/>
        <end position="342"/>
    </location>
</feature>
<dbReference type="InterPro" id="IPR051055">
    <property type="entry name" value="PIF1_helicase"/>
</dbReference>
<keyword evidence="1" id="KW-0233">DNA recombination</keyword>
<dbReference type="PROSITE" id="PS50802">
    <property type="entry name" value="OTU"/>
    <property type="match status" value="1"/>
</dbReference>
<feature type="compositionally biased region" description="Low complexity" evidence="2">
    <location>
        <begin position="214"/>
        <end position="227"/>
    </location>
</feature>
<evidence type="ECO:0000256" key="2">
    <source>
        <dbReference type="SAM" id="MobiDB-lite"/>
    </source>
</evidence>
<dbReference type="SUPFAM" id="SSF52540">
    <property type="entry name" value="P-loop containing nucleoside triphosphate hydrolases"/>
    <property type="match status" value="2"/>
</dbReference>
<reference evidence="4" key="1">
    <citation type="submission" date="2021-07" db="EMBL/GenBank/DDBJ databases">
        <authorList>
            <person name="Catto M.A."/>
            <person name="Jacobson A."/>
            <person name="Kennedy G."/>
            <person name="Labadie P."/>
            <person name="Hunt B.G."/>
            <person name="Srinivasan R."/>
        </authorList>
    </citation>
    <scope>NUCLEOTIDE SEQUENCE</scope>
    <source>
        <strain evidence="4">PL_HMW_Pooled</strain>
        <tissue evidence="4">Head</tissue>
    </source>
</reference>
<dbReference type="InterPro" id="IPR027417">
    <property type="entry name" value="P-loop_NTPase"/>
</dbReference>
<feature type="compositionally biased region" description="Basic and acidic residues" evidence="2">
    <location>
        <begin position="437"/>
        <end position="447"/>
    </location>
</feature>
<dbReference type="PANTHER" id="PTHR47642">
    <property type="entry name" value="ATP-DEPENDENT DNA HELICASE"/>
    <property type="match status" value="1"/>
</dbReference>
<organism evidence="4 5">
    <name type="scientific">Frankliniella fusca</name>
    <dbReference type="NCBI Taxonomy" id="407009"/>
    <lineage>
        <taxon>Eukaryota</taxon>
        <taxon>Metazoa</taxon>
        <taxon>Ecdysozoa</taxon>
        <taxon>Arthropoda</taxon>
        <taxon>Hexapoda</taxon>
        <taxon>Insecta</taxon>
        <taxon>Pterygota</taxon>
        <taxon>Neoptera</taxon>
        <taxon>Paraneoptera</taxon>
        <taxon>Thysanoptera</taxon>
        <taxon>Terebrantia</taxon>
        <taxon>Thripoidea</taxon>
        <taxon>Thripidae</taxon>
        <taxon>Frankliniella</taxon>
    </lineage>
</organism>
<evidence type="ECO:0000259" key="3">
    <source>
        <dbReference type="PROSITE" id="PS50802"/>
    </source>
</evidence>
<feature type="compositionally biased region" description="Low complexity" evidence="2">
    <location>
        <begin position="100"/>
        <end position="112"/>
    </location>
</feature>
<name>A0AAE1GQX3_9NEOP</name>
<keyword evidence="5" id="KW-1185">Reference proteome</keyword>
<dbReference type="GO" id="GO:0043139">
    <property type="term" value="F:5'-3' DNA helicase activity"/>
    <property type="evidence" value="ECO:0007669"/>
    <property type="project" value="UniProtKB-EC"/>
</dbReference>
<dbReference type="Pfam" id="PF02338">
    <property type="entry name" value="OTU"/>
    <property type="match status" value="1"/>
</dbReference>
<dbReference type="InterPro" id="IPR038765">
    <property type="entry name" value="Papain-like_cys_pep_sf"/>
</dbReference>
<dbReference type="InterPro" id="IPR025476">
    <property type="entry name" value="Helitron_helicase-like"/>
</dbReference>
<feature type="compositionally biased region" description="Low complexity" evidence="2">
    <location>
        <begin position="55"/>
        <end position="66"/>
    </location>
</feature>
<dbReference type="SUPFAM" id="SSF54001">
    <property type="entry name" value="Cysteine proteinases"/>
    <property type="match status" value="1"/>
</dbReference>
<feature type="compositionally biased region" description="Polar residues" evidence="2">
    <location>
        <begin position="28"/>
        <end position="39"/>
    </location>
</feature>
<feature type="compositionally biased region" description="Basic and acidic residues" evidence="2">
    <location>
        <begin position="7"/>
        <end position="18"/>
    </location>
</feature>
<dbReference type="Gene3D" id="3.90.70.80">
    <property type="match status" value="1"/>
</dbReference>
<keyword evidence="1" id="KW-0067">ATP-binding</keyword>
<dbReference type="InterPro" id="IPR003593">
    <property type="entry name" value="AAA+_ATPase"/>
</dbReference>
<feature type="region of interest" description="Disordered" evidence="2">
    <location>
        <begin position="1241"/>
        <end position="1288"/>
    </location>
</feature>
<feature type="domain" description="OTU" evidence="3">
    <location>
        <begin position="2021"/>
        <end position="2190"/>
    </location>
</feature>
<feature type="region of interest" description="Disordered" evidence="2">
    <location>
        <begin position="1960"/>
        <end position="2006"/>
    </location>
</feature>
<dbReference type="GO" id="GO:0000723">
    <property type="term" value="P:telomere maintenance"/>
    <property type="evidence" value="ECO:0007669"/>
    <property type="project" value="InterPro"/>
</dbReference>
<feature type="compositionally biased region" description="Low complexity" evidence="2">
    <location>
        <begin position="283"/>
        <end position="296"/>
    </location>
</feature>
<dbReference type="EMBL" id="JAHWGI010000007">
    <property type="protein sequence ID" value="KAK3907328.1"/>
    <property type="molecule type" value="Genomic_DNA"/>
</dbReference>
<dbReference type="GO" id="GO:0016787">
    <property type="term" value="F:hydrolase activity"/>
    <property type="evidence" value="ECO:0007669"/>
    <property type="project" value="UniProtKB-KW"/>
</dbReference>
<dbReference type="InterPro" id="IPR010285">
    <property type="entry name" value="DNA_helicase_pif1-like_DEAD"/>
</dbReference>
<gene>
    <name evidence="4" type="ORF">KUF71_018156</name>
</gene>
<dbReference type="GO" id="GO:0005524">
    <property type="term" value="F:ATP binding"/>
    <property type="evidence" value="ECO:0007669"/>
    <property type="project" value="UniProtKB-KW"/>
</dbReference>
<feature type="compositionally biased region" description="Basic and acidic residues" evidence="2">
    <location>
        <begin position="40"/>
        <end position="49"/>
    </location>
</feature>
<keyword evidence="1" id="KW-0547">Nucleotide-binding</keyword>
<protein>
    <recommendedName>
        <fullName evidence="1">ATP-dependent DNA helicase</fullName>
        <ecNumber evidence="1">5.6.2.3</ecNumber>
    </recommendedName>
</protein>
<keyword evidence="1" id="KW-0227">DNA damage</keyword>
<feature type="compositionally biased region" description="Acidic residues" evidence="2">
    <location>
        <begin position="1387"/>
        <end position="1400"/>
    </location>
</feature>
<dbReference type="SMART" id="SM00382">
    <property type="entry name" value="AAA"/>
    <property type="match status" value="1"/>
</dbReference>
<accession>A0AAE1GQX3</accession>
<dbReference type="Gene3D" id="3.40.50.300">
    <property type="entry name" value="P-loop containing nucleotide triphosphate hydrolases"/>
    <property type="match status" value="1"/>
</dbReference>
<dbReference type="GO" id="GO:0006281">
    <property type="term" value="P:DNA repair"/>
    <property type="evidence" value="ECO:0007669"/>
    <property type="project" value="UniProtKB-KW"/>
</dbReference>
<dbReference type="CDD" id="cd22744">
    <property type="entry name" value="OTU"/>
    <property type="match status" value="1"/>
</dbReference>
<dbReference type="InterPro" id="IPR003323">
    <property type="entry name" value="OTU_dom"/>
</dbReference>
<evidence type="ECO:0000256" key="1">
    <source>
        <dbReference type="RuleBase" id="RU363044"/>
    </source>
</evidence>
<comment type="caution">
    <text evidence="4">The sequence shown here is derived from an EMBL/GenBank/DDBJ whole genome shotgun (WGS) entry which is preliminary data.</text>
</comment>
<keyword evidence="1 4" id="KW-0347">Helicase</keyword>
<evidence type="ECO:0000313" key="5">
    <source>
        <dbReference type="Proteomes" id="UP001219518"/>
    </source>
</evidence>
<dbReference type="Proteomes" id="UP001219518">
    <property type="component" value="Unassembled WGS sequence"/>
</dbReference>
<proteinExistence type="inferred from homology"/>
<feature type="compositionally biased region" description="Low complexity" evidence="2">
    <location>
        <begin position="149"/>
        <end position="158"/>
    </location>
</feature>
<feature type="compositionally biased region" description="Low complexity" evidence="2">
    <location>
        <begin position="1967"/>
        <end position="1979"/>
    </location>
</feature>
<evidence type="ECO:0000313" key="4">
    <source>
        <dbReference type="EMBL" id="KAK3907328.1"/>
    </source>
</evidence>
<feature type="region of interest" description="Disordered" evidence="2">
    <location>
        <begin position="1376"/>
        <end position="1400"/>
    </location>
</feature>
<dbReference type="Pfam" id="PF05970">
    <property type="entry name" value="PIF1"/>
    <property type="match status" value="1"/>
</dbReference>
<comment type="similarity">
    <text evidence="1">Belongs to the helicase family.</text>
</comment>
<feature type="compositionally biased region" description="Low complexity" evidence="2">
    <location>
        <begin position="169"/>
        <end position="181"/>
    </location>
</feature>
<feature type="compositionally biased region" description="Low complexity" evidence="2">
    <location>
        <begin position="353"/>
        <end position="365"/>
    </location>
</feature>
<dbReference type="InterPro" id="IPR046700">
    <property type="entry name" value="DUF6570"/>
</dbReference>
<feature type="compositionally biased region" description="Low complexity" evidence="2">
    <location>
        <begin position="238"/>
        <end position="250"/>
    </location>
</feature>
<dbReference type="Pfam" id="PF14214">
    <property type="entry name" value="Helitron_like_N"/>
    <property type="match status" value="1"/>
</dbReference>
<feature type="compositionally biased region" description="Low complexity" evidence="2">
    <location>
        <begin position="261"/>
        <end position="273"/>
    </location>
</feature>
<dbReference type="EC" id="5.6.2.3" evidence="1"/>
<feature type="compositionally biased region" description="Acidic residues" evidence="2">
    <location>
        <begin position="1246"/>
        <end position="1265"/>
    </location>
</feature>
<feature type="compositionally biased region" description="Basic and acidic residues" evidence="2">
    <location>
        <begin position="82"/>
        <end position="96"/>
    </location>
</feature>
<feature type="compositionally biased region" description="Low complexity" evidence="2">
    <location>
        <begin position="307"/>
        <end position="319"/>
    </location>
</feature>
<feature type="compositionally biased region" description="Low complexity" evidence="2">
    <location>
        <begin position="192"/>
        <end position="204"/>
    </location>
</feature>
<feature type="region of interest" description="Disordered" evidence="2">
    <location>
        <begin position="692"/>
        <end position="732"/>
    </location>
</feature>
<feature type="region of interest" description="Disordered" evidence="2">
    <location>
        <begin position="1"/>
        <end position="514"/>
    </location>
</feature>
<keyword evidence="1" id="KW-0234">DNA repair</keyword>
<feature type="compositionally biased region" description="Basic and acidic residues" evidence="2">
    <location>
        <begin position="470"/>
        <end position="489"/>
    </location>
</feature>
<dbReference type="CDD" id="cd18809">
    <property type="entry name" value="SF1_C_RecD"/>
    <property type="match status" value="1"/>
</dbReference>
<feature type="compositionally biased region" description="Low complexity" evidence="2">
    <location>
        <begin position="399"/>
        <end position="414"/>
    </location>
</feature>
<feature type="compositionally biased region" description="Acidic residues" evidence="2">
    <location>
        <begin position="722"/>
        <end position="732"/>
    </location>
</feature>
<comment type="cofactor">
    <cofactor evidence="1">
        <name>Mg(2+)</name>
        <dbReference type="ChEBI" id="CHEBI:18420"/>
    </cofactor>
</comment>
<dbReference type="PANTHER" id="PTHR47642:SF5">
    <property type="entry name" value="ATP-DEPENDENT DNA HELICASE"/>
    <property type="match status" value="1"/>
</dbReference>
<reference evidence="4" key="2">
    <citation type="journal article" date="2023" name="BMC Genomics">
        <title>Pest status, molecular evolution, and epigenetic factors derived from the genome assembly of Frankliniella fusca, a thysanopteran phytovirus vector.</title>
        <authorList>
            <person name="Catto M.A."/>
            <person name="Labadie P.E."/>
            <person name="Jacobson A.L."/>
            <person name="Kennedy G.G."/>
            <person name="Srinivasan R."/>
            <person name="Hunt B.G."/>
        </authorList>
    </citation>
    <scope>NUCLEOTIDE SEQUENCE</scope>
    <source>
        <strain evidence="4">PL_HMW_Pooled</strain>
    </source>
</reference>
<comment type="catalytic activity">
    <reaction evidence="1">
        <text>ATP + H2O = ADP + phosphate + H(+)</text>
        <dbReference type="Rhea" id="RHEA:13065"/>
        <dbReference type="ChEBI" id="CHEBI:15377"/>
        <dbReference type="ChEBI" id="CHEBI:15378"/>
        <dbReference type="ChEBI" id="CHEBI:30616"/>
        <dbReference type="ChEBI" id="CHEBI:43474"/>
        <dbReference type="ChEBI" id="CHEBI:456216"/>
        <dbReference type="EC" id="5.6.2.3"/>
    </reaction>
</comment>
<keyword evidence="1" id="KW-0378">Hydrolase</keyword>